<dbReference type="SUPFAM" id="SSF51351">
    <property type="entry name" value="Triosephosphate isomerase (TIM)"/>
    <property type="match status" value="1"/>
</dbReference>
<dbReference type="GO" id="GO:0006094">
    <property type="term" value="P:gluconeogenesis"/>
    <property type="evidence" value="ECO:0007669"/>
    <property type="project" value="UniProtKB-UniPathway"/>
</dbReference>
<dbReference type="PROSITE" id="PS51440">
    <property type="entry name" value="TIM_2"/>
    <property type="match status" value="1"/>
</dbReference>
<dbReference type="Gene3D" id="3.20.20.70">
    <property type="entry name" value="Aldolase class I"/>
    <property type="match status" value="1"/>
</dbReference>
<accession>A0A167HD22</accession>
<comment type="subunit">
    <text evidence="3">Homodimer.</text>
</comment>
<dbReference type="PANTHER" id="PTHR21139:SF2">
    <property type="entry name" value="TRIOSEPHOSPHATE ISOMERASE"/>
    <property type="match status" value="1"/>
</dbReference>
<dbReference type="GO" id="GO:0005829">
    <property type="term" value="C:cytosol"/>
    <property type="evidence" value="ECO:0007669"/>
    <property type="project" value="TreeGrafter"/>
</dbReference>
<evidence type="ECO:0000313" key="8">
    <source>
        <dbReference type="EMBL" id="ANB27669.1"/>
    </source>
</evidence>
<dbReference type="InterPro" id="IPR020861">
    <property type="entry name" value="Triosephosphate_isomerase_AS"/>
</dbReference>
<dbReference type="EMBL" id="KU609023">
    <property type="protein sequence ID" value="ANB27669.1"/>
    <property type="molecule type" value="mRNA"/>
</dbReference>
<keyword evidence="5 7" id="KW-0324">Glycolysis</keyword>
<dbReference type="InterPro" id="IPR035990">
    <property type="entry name" value="TIM_sf"/>
</dbReference>
<comment type="catalytic activity">
    <reaction evidence="7">
        <text>D-glyceraldehyde 3-phosphate = dihydroxyacetone phosphate</text>
        <dbReference type="Rhea" id="RHEA:18585"/>
        <dbReference type="ChEBI" id="CHEBI:57642"/>
        <dbReference type="ChEBI" id="CHEBI:59776"/>
        <dbReference type="EC" id="5.3.1.1"/>
    </reaction>
</comment>
<evidence type="ECO:0000256" key="3">
    <source>
        <dbReference type="ARBA" id="ARBA00011738"/>
    </source>
</evidence>
<dbReference type="AlphaFoldDB" id="A0A167HD22"/>
<evidence type="ECO:0000256" key="2">
    <source>
        <dbReference type="ARBA" id="ARBA00007422"/>
    </source>
</evidence>
<dbReference type="GO" id="GO:0006096">
    <property type="term" value="P:glycolytic process"/>
    <property type="evidence" value="ECO:0007669"/>
    <property type="project" value="UniProtKB-UniPathway"/>
</dbReference>
<comment type="pathway">
    <text evidence="7">Carbohydrate biosynthesis; gluconeogenesis.</text>
</comment>
<dbReference type="HAMAP" id="MF_00147_B">
    <property type="entry name" value="TIM_B"/>
    <property type="match status" value="1"/>
</dbReference>
<sequence>MSQNKPTPVVVANWKCNGTKSSIETLISSWNKSGVAHHVECYIACPSIYIPMLRGVLEQKNFEIAAQNCVPSSGAFTGEISVGQLADSRVHTVIIGHSERRKYFTETEQAIGEKCNACVRAGIRVVVCIGENLSEYTEGRTREVVKNQMHTILQSVPRSEWDRVVIAYEPVWAIGTGKVAMPAEVQAIHQLIRELIATHVSTEVSKAVRILYGGSITGKSAPGMYAMPDVNGFLVGGASLTNDFLDIIRSTGGWKAHL</sequence>
<evidence type="ECO:0000256" key="4">
    <source>
        <dbReference type="ARBA" id="ARBA00022432"/>
    </source>
</evidence>
<reference evidence="8" key="1">
    <citation type="journal article" date="2016" name="BMC Evol. Biol.">
        <title>Heme pathway evolution in kinetoplastid protists.</title>
        <authorList>
            <person name="Cenci U."/>
            <person name="Moog D."/>
            <person name="Curtis B.A."/>
            <person name="Tanifuji G."/>
            <person name="Eme L."/>
            <person name="Lukes J."/>
            <person name="Archibald J.M."/>
        </authorList>
    </citation>
    <scope>NUCLEOTIDE SEQUENCE</scope>
    <source>
        <strain evidence="8">SMB-60</strain>
    </source>
</reference>
<dbReference type="NCBIfam" id="TIGR00419">
    <property type="entry name" value="tim"/>
    <property type="match status" value="1"/>
</dbReference>
<protein>
    <recommendedName>
        <fullName evidence="7">Triosephosphate isomerase</fullName>
        <ecNumber evidence="7">5.3.1.1</ecNumber>
    </recommendedName>
</protein>
<dbReference type="UniPathway" id="UPA00138"/>
<dbReference type="InterPro" id="IPR022896">
    <property type="entry name" value="TrioseP_Isoase_bac/euk"/>
</dbReference>
<dbReference type="PROSITE" id="PS00171">
    <property type="entry name" value="TIM_1"/>
    <property type="match status" value="1"/>
</dbReference>
<name>A0A167HD22_9EUGL</name>
<dbReference type="PANTHER" id="PTHR21139">
    <property type="entry name" value="TRIOSEPHOSPHATE ISOMERASE"/>
    <property type="match status" value="1"/>
</dbReference>
<evidence type="ECO:0000256" key="5">
    <source>
        <dbReference type="ARBA" id="ARBA00023152"/>
    </source>
</evidence>
<dbReference type="CDD" id="cd00311">
    <property type="entry name" value="TIM"/>
    <property type="match status" value="1"/>
</dbReference>
<evidence type="ECO:0000256" key="7">
    <source>
        <dbReference type="RuleBase" id="RU363013"/>
    </source>
</evidence>
<dbReference type="UniPathway" id="UPA00109">
    <property type="reaction ID" value="UER00189"/>
</dbReference>
<evidence type="ECO:0000256" key="6">
    <source>
        <dbReference type="ARBA" id="ARBA00023235"/>
    </source>
</evidence>
<organism evidence="8">
    <name type="scientific">Perkinsela sp. SMB-60</name>
    <dbReference type="NCBI Taxonomy" id="1840652"/>
    <lineage>
        <taxon>Eukaryota</taxon>
        <taxon>Discoba</taxon>
        <taxon>Euglenozoa</taxon>
        <taxon>Kinetoplastea</taxon>
        <taxon>Prokinetoplastina</taxon>
        <taxon>Ichthyobodonidae</taxon>
        <taxon>Perkinsela</taxon>
    </lineage>
</organism>
<proteinExistence type="evidence at transcript level"/>
<comment type="similarity">
    <text evidence="2 7">Belongs to the triosephosphate isomerase family.</text>
</comment>
<dbReference type="GO" id="GO:0019563">
    <property type="term" value="P:glycerol catabolic process"/>
    <property type="evidence" value="ECO:0007669"/>
    <property type="project" value="TreeGrafter"/>
</dbReference>
<dbReference type="EC" id="5.3.1.1" evidence="7"/>
<dbReference type="GO" id="GO:0004807">
    <property type="term" value="F:triose-phosphate isomerase activity"/>
    <property type="evidence" value="ECO:0007669"/>
    <property type="project" value="UniProtKB-EC"/>
</dbReference>
<keyword evidence="4 7" id="KW-0312">Gluconeogenesis</keyword>
<dbReference type="GO" id="GO:0046166">
    <property type="term" value="P:glyceraldehyde-3-phosphate biosynthetic process"/>
    <property type="evidence" value="ECO:0007669"/>
    <property type="project" value="TreeGrafter"/>
</dbReference>
<dbReference type="InterPro" id="IPR013785">
    <property type="entry name" value="Aldolase_TIM"/>
</dbReference>
<evidence type="ECO:0000256" key="1">
    <source>
        <dbReference type="ARBA" id="ARBA00004680"/>
    </source>
</evidence>
<dbReference type="Pfam" id="PF00121">
    <property type="entry name" value="TIM"/>
    <property type="match status" value="1"/>
</dbReference>
<dbReference type="InterPro" id="IPR000652">
    <property type="entry name" value="Triosephosphate_isomerase"/>
</dbReference>
<comment type="pathway">
    <text evidence="1 7">Carbohydrate degradation; glycolysis; D-glyceraldehyde 3-phosphate from glycerone phosphate: step 1/1.</text>
</comment>
<keyword evidence="6 7" id="KW-0413">Isomerase</keyword>
<dbReference type="FunFam" id="3.20.20.70:FF:000016">
    <property type="entry name" value="Triosephosphate isomerase"/>
    <property type="match status" value="1"/>
</dbReference>